<dbReference type="Proteomes" id="UP001058271">
    <property type="component" value="Chromosome"/>
</dbReference>
<reference evidence="1" key="1">
    <citation type="submission" date="2021-04" db="EMBL/GenBank/DDBJ databases">
        <title>Biosynthetic gene clusters of Dactylosporangioum roseum.</title>
        <authorList>
            <person name="Hartkoorn R.C."/>
            <person name="Beaudoing E."/>
            <person name="Hot D."/>
            <person name="Moureu S."/>
        </authorList>
    </citation>
    <scope>NUCLEOTIDE SEQUENCE</scope>
    <source>
        <strain evidence="1">NRRL B-16295</strain>
    </source>
</reference>
<dbReference type="SUPFAM" id="SSF51161">
    <property type="entry name" value="Trimeric LpxA-like enzymes"/>
    <property type="match status" value="1"/>
</dbReference>
<sequence length="205" mass="21618">MPAYAIDGVVPVVHPTAYVHPTAVLIGDVHVGPHCYVGPLASLRGDFGRIVLEEGSNFQDGCVFHTFPGTVAVLGRDGHVGHGAVLHGCVTEPGVLIGMNAVVMDDVQVGAFAFVAAHSFVRSGFVVPSRTLVAGAPARVVRDLTPQELAWKANGTTVYQRLAARCLTSLHEVPPLPEAEPDRPILPTSASVAVPLDQARNTRLR</sequence>
<accession>A0ABY5YZM4</accession>
<organism evidence="1 2">
    <name type="scientific">Dactylosporangium roseum</name>
    <dbReference type="NCBI Taxonomy" id="47989"/>
    <lineage>
        <taxon>Bacteria</taxon>
        <taxon>Bacillati</taxon>
        <taxon>Actinomycetota</taxon>
        <taxon>Actinomycetes</taxon>
        <taxon>Micromonosporales</taxon>
        <taxon>Micromonosporaceae</taxon>
        <taxon>Dactylosporangium</taxon>
    </lineage>
</organism>
<proteinExistence type="predicted"/>
<dbReference type="PANTHER" id="PTHR13061">
    <property type="entry name" value="DYNACTIN SUBUNIT P25"/>
    <property type="match status" value="1"/>
</dbReference>
<name>A0ABY5YZM4_9ACTN</name>
<dbReference type="PANTHER" id="PTHR13061:SF29">
    <property type="entry name" value="GAMMA CARBONIC ANHYDRASE-LIKE 1, MITOCHONDRIAL-RELATED"/>
    <property type="match status" value="1"/>
</dbReference>
<dbReference type="CDD" id="cd04745">
    <property type="entry name" value="LbH_paaY_like"/>
    <property type="match status" value="1"/>
</dbReference>
<dbReference type="RefSeq" id="WP_260722948.1">
    <property type="nucleotide sequence ID" value="NZ_BAAABS010000057.1"/>
</dbReference>
<dbReference type="InterPro" id="IPR011004">
    <property type="entry name" value="Trimer_LpxA-like_sf"/>
</dbReference>
<dbReference type="EMBL" id="CP073721">
    <property type="protein sequence ID" value="UWZ33689.1"/>
    <property type="molecule type" value="Genomic_DNA"/>
</dbReference>
<dbReference type="InterPro" id="IPR050484">
    <property type="entry name" value="Transf_Hexapept/Carb_Anhydrase"/>
</dbReference>
<evidence type="ECO:0000313" key="1">
    <source>
        <dbReference type="EMBL" id="UWZ33689.1"/>
    </source>
</evidence>
<keyword evidence="2" id="KW-1185">Reference proteome</keyword>
<gene>
    <name evidence="1" type="ORF">Drose_20565</name>
</gene>
<protein>
    <submittedName>
        <fullName evidence="1">Gamma carbonic anhydrase family protein</fullName>
    </submittedName>
</protein>
<evidence type="ECO:0000313" key="2">
    <source>
        <dbReference type="Proteomes" id="UP001058271"/>
    </source>
</evidence>
<dbReference type="Gene3D" id="2.160.10.10">
    <property type="entry name" value="Hexapeptide repeat proteins"/>
    <property type="match status" value="1"/>
</dbReference>